<dbReference type="PANTHER" id="PTHR35889">
    <property type="entry name" value="CYCLOINULO-OLIGOSACCHARIDE FRUCTANOTRANSFERASE-RELATED"/>
    <property type="match status" value="1"/>
</dbReference>
<evidence type="ECO:0000313" key="6">
    <source>
        <dbReference type="Proteomes" id="UP000604083"/>
    </source>
</evidence>
<dbReference type="Pfam" id="PF07635">
    <property type="entry name" value="PSCyt1"/>
    <property type="match status" value="1"/>
</dbReference>
<dbReference type="AlphaFoldDB" id="A0A934RMD1"/>
<dbReference type="RefSeq" id="WP_200391878.1">
    <property type="nucleotide sequence ID" value="NZ_JAENIO010000024.1"/>
</dbReference>
<reference evidence="5" key="1">
    <citation type="submission" date="2021-01" db="EMBL/GenBank/DDBJ databases">
        <title>Modified the classification status of verrucomicrobia.</title>
        <authorList>
            <person name="Feng X."/>
        </authorList>
    </citation>
    <scope>NUCLEOTIDE SEQUENCE</scope>
    <source>
        <strain evidence="5">KCTC 12986</strain>
    </source>
</reference>
<dbReference type="Pfam" id="PF07583">
    <property type="entry name" value="PSCyt2"/>
    <property type="match status" value="1"/>
</dbReference>
<evidence type="ECO:0000313" key="5">
    <source>
        <dbReference type="EMBL" id="MBK1834442.1"/>
    </source>
</evidence>
<proteinExistence type="predicted"/>
<gene>
    <name evidence="5" type="ORF">JIN78_10260</name>
</gene>
<feature type="domain" description="DUF1553" evidence="3">
    <location>
        <begin position="667"/>
        <end position="925"/>
    </location>
</feature>
<evidence type="ECO:0000259" key="4">
    <source>
        <dbReference type="Pfam" id="PF07635"/>
    </source>
</evidence>
<dbReference type="InterPro" id="IPR011429">
    <property type="entry name" value="Cyt_c_Planctomycete-type"/>
</dbReference>
<evidence type="ECO:0000259" key="3">
    <source>
        <dbReference type="Pfam" id="PF07587"/>
    </source>
</evidence>
<dbReference type="EMBL" id="JAENIO010000024">
    <property type="protein sequence ID" value="MBK1834442.1"/>
    <property type="molecule type" value="Genomic_DNA"/>
</dbReference>
<sequence length="969" mass="108275">MVTRAFFFIALSFSPLAGKEAISFARDIRPILSDRCFKCHGFDDQTREAGLGLHTFAEATRDLGGYQAIKPGHPEESEFMVRILSHDPDEVMPTPQANKPRLSEEEAALFHQWIAEGASYEKHWAFEFPQRPAVPEEDDGWARNAIDHFVSQRLREQNLFPQDEADPITLLRRVSFDLTGLPPTLAESDPFLAAWEKDPEAAWSALLDRLLASPAYGERWARQWLDLARYADTNGYEKDRARSIWPWRDWVINALNADMPYDQFSIEQLAGDMLPDATLEQKIATGFHRNTMLNEEGGIDPLEYRYHALVDRVATTGTVWMGLTTGCAQCHTHKFDPILHSDYFGLMALLNQSDEPALAVPDAEFRQKQKKHDEQIAAEETSLLAQIGEEDFAQWLAEARKNAAPWTTLQPATAEADNLRLNLEDEGVVFASGDFTKRDRYRLSYPLGELGHPVTSLRLEALTDERLPGQGPGACYYEGRHGTFHLSEITLTHQGRKVAVASASDPLAIDGNSSSGWGQGQAPGKAHDLILTLSQPLPPEGDLQVKLLFERHFVAALAKFRLSATPTEQVPQPRQVPTLDLLTATPAELRQIYLRTAPAMAEARKPLLALEEARPQAPTTLVMQERPADHQRVTHLRNRGEYLQPREAIAPHTPEFLPGLPAGVEPDRLALARWLVDPERNPLIGRVTVNRAWQSFFGRGFIISPADFGYQSDLPSHPELLDWLAVEFVKNGWSLKSLHRLIVDSATYRQSSSASPSSWQADPQNRWLSRGPRLRLEAEMIRDAALKSSGLLTQKIGGPSVRPPQPASVSGAAYGSPPWPAATGPDRYRRSLYTFAKRTAPFAAYLTFDGPSSEVCLPARERSNTPLQALTLLNDEMFTEAAVGLVQNHAPTLTTQDPADSVTFLFRHILTRHPEPSEKTALLDFFQRQHERFASGELNPRPFGESPTLAAWTLLARSLFNLDEAVTKN</sequence>
<dbReference type="InterPro" id="IPR022655">
    <property type="entry name" value="DUF1553"/>
</dbReference>
<organism evidence="5 6">
    <name type="scientific">Roseibacillus ishigakijimensis</name>
    <dbReference type="NCBI Taxonomy" id="454146"/>
    <lineage>
        <taxon>Bacteria</taxon>
        <taxon>Pseudomonadati</taxon>
        <taxon>Verrucomicrobiota</taxon>
        <taxon>Verrucomicrobiia</taxon>
        <taxon>Verrucomicrobiales</taxon>
        <taxon>Verrucomicrobiaceae</taxon>
        <taxon>Roseibacillus</taxon>
    </lineage>
</organism>
<feature type="domain" description="Cytochrome C Planctomycete-type" evidence="4">
    <location>
        <begin position="36"/>
        <end position="93"/>
    </location>
</feature>
<dbReference type="Pfam" id="PF07587">
    <property type="entry name" value="PSD1"/>
    <property type="match status" value="1"/>
</dbReference>
<comment type="caution">
    <text evidence="5">The sequence shown here is derived from an EMBL/GenBank/DDBJ whole genome shotgun (WGS) entry which is preliminary data.</text>
</comment>
<dbReference type="InterPro" id="IPR011444">
    <property type="entry name" value="DUF1549"/>
</dbReference>
<evidence type="ECO:0000256" key="1">
    <source>
        <dbReference type="SAM" id="MobiDB-lite"/>
    </source>
</evidence>
<feature type="domain" description="DUF1549" evidence="2">
    <location>
        <begin position="146"/>
        <end position="354"/>
    </location>
</feature>
<feature type="region of interest" description="Disordered" evidence="1">
    <location>
        <begin position="795"/>
        <end position="821"/>
    </location>
</feature>
<accession>A0A934RMD1</accession>
<dbReference type="PANTHER" id="PTHR35889:SF3">
    <property type="entry name" value="F-BOX DOMAIN-CONTAINING PROTEIN"/>
    <property type="match status" value="1"/>
</dbReference>
<dbReference type="Proteomes" id="UP000604083">
    <property type="component" value="Unassembled WGS sequence"/>
</dbReference>
<keyword evidence="6" id="KW-1185">Reference proteome</keyword>
<evidence type="ECO:0000259" key="2">
    <source>
        <dbReference type="Pfam" id="PF07583"/>
    </source>
</evidence>
<name>A0A934RMD1_9BACT</name>
<protein>
    <submittedName>
        <fullName evidence="5">PSD1 domain-containing protein</fullName>
    </submittedName>
</protein>